<organism evidence="2 3">
    <name type="scientific">Cladophialophora chaetospira</name>
    <dbReference type="NCBI Taxonomy" id="386627"/>
    <lineage>
        <taxon>Eukaryota</taxon>
        <taxon>Fungi</taxon>
        <taxon>Dikarya</taxon>
        <taxon>Ascomycota</taxon>
        <taxon>Pezizomycotina</taxon>
        <taxon>Eurotiomycetes</taxon>
        <taxon>Chaetothyriomycetidae</taxon>
        <taxon>Chaetothyriales</taxon>
        <taxon>Herpotrichiellaceae</taxon>
        <taxon>Cladophialophora</taxon>
    </lineage>
</organism>
<keyword evidence="3" id="KW-1185">Reference proteome</keyword>
<feature type="region of interest" description="Disordered" evidence="1">
    <location>
        <begin position="163"/>
        <end position="186"/>
    </location>
</feature>
<evidence type="ECO:0000313" key="2">
    <source>
        <dbReference type="EMBL" id="KAJ9612350.1"/>
    </source>
</evidence>
<feature type="compositionally biased region" description="Acidic residues" evidence="1">
    <location>
        <begin position="213"/>
        <end position="223"/>
    </location>
</feature>
<comment type="caution">
    <text evidence="2">The sequence shown here is derived from an EMBL/GenBank/DDBJ whole genome shotgun (WGS) entry which is preliminary data.</text>
</comment>
<dbReference type="Proteomes" id="UP001172673">
    <property type="component" value="Unassembled WGS sequence"/>
</dbReference>
<sequence>MATWIDEVNASKEKPVAFTSKKELATYLELDSIEEFDNWRKSSLFKKYYGIHWKNAIKPLQDAAEATGQRRKRQVGLSTVERWIDDGEKAGRCTYSIPNVGTKAYTVIDWHAWVVLKIRTLNKASADGLFFKSKLSDHQLNCRIWSILKLTDREQATRTVNPLISDTDPSEVSDNGCDTDSEGAPDSVDLFFDSLNAIADDTKTASRAKTDSDSESSSDESSL</sequence>
<dbReference type="EMBL" id="JAPDRK010000005">
    <property type="protein sequence ID" value="KAJ9612350.1"/>
    <property type="molecule type" value="Genomic_DNA"/>
</dbReference>
<evidence type="ECO:0000256" key="1">
    <source>
        <dbReference type="SAM" id="MobiDB-lite"/>
    </source>
</evidence>
<gene>
    <name evidence="2" type="ORF">H2200_003947</name>
</gene>
<feature type="region of interest" description="Disordered" evidence="1">
    <location>
        <begin position="203"/>
        <end position="223"/>
    </location>
</feature>
<protein>
    <submittedName>
        <fullName evidence="2">Uncharacterized protein</fullName>
    </submittedName>
</protein>
<reference evidence="2" key="1">
    <citation type="submission" date="2022-10" db="EMBL/GenBank/DDBJ databases">
        <title>Culturing micro-colonial fungi from biological soil crusts in the Mojave desert and describing Neophaeococcomyces mojavensis, and introducing the new genera and species Taxawa tesnikishii.</title>
        <authorList>
            <person name="Kurbessoian T."/>
            <person name="Stajich J.E."/>
        </authorList>
    </citation>
    <scope>NUCLEOTIDE SEQUENCE</scope>
    <source>
        <strain evidence="2">TK_41</strain>
    </source>
</reference>
<name>A0AA39CL74_9EURO</name>
<dbReference type="AlphaFoldDB" id="A0AA39CL74"/>
<accession>A0AA39CL74</accession>
<feature type="compositionally biased region" description="Basic and acidic residues" evidence="1">
    <location>
        <begin position="203"/>
        <end position="212"/>
    </location>
</feature>
<evidence type="ECO:0000313" key="3">
    <source>
        <dbReference type="Proteomes" id="UP001172673"/>
    </source>
</evidence>
<proteinExistence type="predicted"/>